<reference evidence="4" key="1">
    <citation type="submission" date="2017-02" db="UniProtKB">
        <authorList>
            <consortium name="WormBaseParasite"/>
        </authorList>
    </citation>
    <scope>IDENTIFICATION</scope>
</reference>
<organism evidence="4">
    <name type="scientific">Rodentolepis nana</name>
    <name type="common">Dwarf tapeworm</name>
    <name type="synonym">Hymenolepis nana</name>
    <dbReference type="NCBI Taxonomy" id="102285"/>
    <lineage>
        <taxon>Eukaryota</taxon>
        <taxon>Metazoa</taxon>
        <taxon>Spiralia</taxon>
        <taxon>Lophotrochozoa</taxon>
        <taxon>Platyhelminthes</taxon>
        <taxon>Cestoda</taxon>
        <taxon>Eucestoda</taxon>
        <taxon>Cyclophyllidea</taxon>
        <taxon>Hymenolepididae</taxon>
        <taxon>Rodentolepis</taxon>
    </lineage>
</organism>
<name>A0A0R3TBU1_RODNA</name>
<evidence type="ECO:0000313" key="4">
    <source>
        <dbReference type="WBParaSite" id="HNAJ_0000453001-mRNA-1"/>
    </source>
</evidence>
<dbReference type="AlphaFoldDB" id="A0A0R3TBU1"/>
<feature type="compositionally biased region" description="Low complexity" evidence="1">
    <location>
        <begin position="102"/>
        <end position="116"/>
    </location>
</feature>
<keyword evidence="3" id="KW-1185">Reference proteome</keyword>
<reference evidence="2 3" key="2">
    <citation type="submission" date="2018-11" db="EMBL/GenBank/DDBJ databases">
        <authorList>
            <consortium name="Pathogen Informatics"/>
        </authorList>
    </citation>
    <scope>NUCLEOTIDE SEQUENCE [LARGE SCALE GENOMIC DNA]</scope>
</reference>
<gene>
    <name evidence="2" type="ORF">HNAJ_LOCUS4528</name>
</gene>
<dbReference type="Proteomes" id="UP000278807">
    <property type="component" value="Unassembled WGS sequence"/>
</dbReference>
<protein>
    <submittedName>
        <fullName evidence="4">SURF6 domain-containing protein</fullName>
    </submittedName>
</protein>
<sequence length="193" mass="22414">MSWQKDVTGFRDAVRDIHTIPRAILCNPNAKVELNLEGFHRGEPTTQQPLIPHQGVRNSWSRQGWIAHEKLATPPGKLPANFEGLFQNDAAVGNRKTRKQQRQQMQKQRQGQMQNMENSKVAKIQLNTENDKERKQQRKKARKEMLAKMTPQQREAWKSRRKARRAQRQMLRGSQRGLRKNNDPTNGSHVSPL</sequence>
<accession>A0A0R3TBU1</accession>
<feature type="region of interest" description="Disordered" evidence="1">
    <location>
        <begin position="93"/>
        <end position="193"/>
    </location>
</feature>
<evidence type="ECO:0000256" key="1">
    <source>
        <dbReference type="SAM" id="MobiDB-lite"/>
    </source>
</evidence>
<evidence type="ECO:0000313" key="3">
    <source>
        <dbReference type="Proteomes" id="UP000278807"/>
    </source>
</evidence>
<dbReference type="EMBL" id="UZAE01003260">
    <property type="protein sequence ID" value="VDO00388.1"/>
    <property type="molecule type" value="Genomic_DNA"/>
</dbReference>
<dbReference type="OrthoDB" id="5985572at2759"/>
<dbReference type="STRING" id="102285.A0A0R3TBU1"/>
<feature type="compositionally biased region" description="Polar residues" evidence="1">
    <location>
        <begin position="183"/>
        <end position="193"/>
    </location>
</feature>
<dbReference type="WBParaSite" id="HNAJ_0000453001-mRNA-1">
    <property type="protein sequence ID" value="HNAJ_0000453001-mRNA-1"/>
    <property type="gene ID" value="HNAJ_0000453001"/>
</dbReference>
<evidence type="ECO:0000313" key="2">
    <source>
        <dbReference type="EMBL" id="VDO00388.1"/>
    </source>
</evidence>
<proteinExistence type="predicted"/>